<evidence type="ECO:0000256" key="3">
    <source>
        <dbReference type="ARBA" id="ARBA00022679"/>
    </source>
</evidence>
<dbReference type="EMBL" id="QMQV01000137">
    <property type="protein sequence ID" value="RLE47294.1"/>
    <property type="molecule type" value="Genomic_DNA"/>
</dbReference>
<comment type="similarity">
    <text evidence="1">Belongs to the UDPGP type 2 family.</text>
</comment>
<dbReference type="InterPro" id="IPR005771">
    <property type="entry name" value="GalU_uridylyltTrfase_bac/arc"/>
</dbReference>
<dbReference type="GO" id="GO:0003983">
    <property type="term" value="F:UTP:glucose-1-phosphate uridylyltransferase activity"/>
    <property type="evidence" value="ECO:0007669"/>
    <property type="project" value="UniProtKB-EC"/>
</dbReference>
<proteinExistence type="inferred from homology"/>
<dbReference type="GO" id="GO:0006011">
    <property type="term" value="P:UDP-alpha-D-glucose metabolic process"/>
    <property type="evidence" value="ECO:0007669"/>
    <property type="project" value="InterPro"/>
</dbReference>
<evidence type="ECO:0000256" key="1">
    <source>
        <dbReference type="ARBA" id="ARBA00006890"/>
    </source>
</evidence>
<dbReference type="AlphaFoldDB" id="A0A497ELJ1"/>
<dbReference type="PANTHER" id="PTHR43197">
    <property type="entry name" value="UTP--GLUCOSE-1-PHOSPHATE URIDYLYLTRANSFERASE"/>
    <property type="match status" value="1"/>
</dbReference>
<evidence type="ECO:0000256" key="4">
    <source>
        <dbReference type="ARBA" id="ARBA00022695"/>
    </source>
</evidence>
<evidence type="ECO:0000313" key="8">
    <source>
        <dbReference type="Proteomes" id="UP000278475"/>
    </source>
</evidence>
<dbReference type="Gene3D" id="3.90.550.10">
    <property type="entry name" value="Spore Coat Polysaccharide Biosynthesis Protein SpsA, Chain A"/>
    <property type="match status" value="1"/>
</dbReference>
<comment type="catalytic activity">
    <reaction evidence="5">
        <text>alpha-D-glucose 1-phosphate + UTP + H(+) = UDP-alpha-D-glucose + diphosphate</text>
        <dbReference type="Rhea" id="RHEA:19889"/>
        <dbReference type="ChEBI" id="CHEBI:15378"/>
        <dbReference type="ChEBI" id="CHEBI:33019"/>
        <dbReference type="ChEBI" id="CHEBI:46398"/>
        <dbReference type="ChEBI" id="CHEBI:58601"/>
        <dbReference type="ChEBI" id="CHEBI:58885"/>
        <dbReference type="EC" id="2.7.7.9"/>
    </reaction>
</comment>
<organism evidence="7 8">
    <name type="scientific">Thermoproteota archaeon</name>
    <dbReference type="NCBI Taxonomy" id="2056631"/>
    <lineage>
        <taxon>Archaea</taxon>
        <taxon>Thermoproteota</taxon>
    </lineage>
</organism>
<evidence type="ECO:0000256" key="5">
    <source>
        <dbReference type="ARBA" id="ARBA00048128"/>
    </source>
</evidence>
<protein>
    <recommendedName>
        <fullName evidence="2">UTP--glucose-1-phosphate uridylyltransferase</fullName>
        <ecNumber evidence="2">2.7.7.9</ecNumber>
    </recommendedName>
</protein>
<accession>A0A497ELJ1</accession>
<dbReference type="Pfam" id="PF00483">
    <property type="entry name" value="NTP_transferase"/>
    <property type="match status" value="1"/>
</dbReference>
<evidence type="ECO:0000256" key="2">
    <source>
        <dbReference type="ARBA" id="ARBA00012415"/>
    </source>
</evidence>
<sequence>MTSHPLSAIIPAAGLGTRMLPYTKEIPKEMLPIAVGSEGIFEFKPVLHFIFDALYDVGVRYFYFIVGRGKRVIEDYFTQDWRYVEHLERVGKLELADRLRAFYEKLDSCNIIMISQPSPKGFGDAVLRAAPFMATDKFFIHAGDDIIYPDHKGNLLMMLSHMDSHDVDGVLLYDLVENPKMYGVIVGEKADGYIAVEDIVEKPEVPPSNNAVVAVYLFRNSLFDALRETRPKTGEHQLTDAIRFLLRSGKVIHALRIRGSRLDFGVPEHYLEALRLFVQYA</sequence>
<keyword evidence="3" id="KW-0808">Transferase</keyword>
<name>A0A497ELJ1_9CREN</name>
<dbReference type="InterPro" id="IPR005835">
    <property type="entry name" value="NTP_transferase_dom"/>
</dbReference>
<comment type="caution">
    <text evidence="7">The sequence shown here is derived from an EMBL/GenBank/DDBJ whole genome shotgun (WGS) entry which is preliminary data.</text>
</comment>
<gene>
    <name evidence="7" type="ORF">DRJ31_09055</name>
</gene>
<dbReference type="SUPFAM" id="SSF53448">
    <property type="entry name" value="Nucleotide-diphospho-sugar transferases"/>
    <property type="match status" value="1"/>
</dbReference>
<feature type="domain" description="Nucleotidyl transferase" evidence="6">
    <location>
        <begin position="8"/>
        <end position="274"/>
    </location>
</feature>
<keyword evidence="4" id="KW-0548">Nucleotidyltransferase</keyword>
<dbReference type="PANTHER" id="PTHR43197:SF1">
    <property type="entry name" value="UTP--GLUCOSE-1-PHOSPHATE URIDYLYLTRANSFERASE"/>
    <property type="match status" value="1"/>
</dbReference>
<evidence type="ECO:0000259" key="6">
    <source>
        <dbReference type="Pfam" id="PF00483"/>
    </source>
</evidence>
<dbReference type="InterPro" id="IPR029044">
    <property type="entry name" value="Nucleotide-diphossugar_trans"/>
</dbReference>
<dbReference type="Proteomes" id="UP000278475">
    <property type="component" value="Unassembled WGS sequence"/>
</dbReference>
<evidence type="ECO:0000313" key="7">
    <source>
        <dbReference type="EMBL" id="RLE47294.1"/>
    </source>
</evidence>
<dbReference type="EC" id="2.7.7.9" evidence="2"/>
<reference evidence="7 8" key="1">
    <citation type="submission" date="2018-06" db="EMBL/GenBank/DDBJ databases">
        <title>Extensive metabolic versatility and redundancy in microbially diverse, dynamic hydrothermal sediments.</title>
        <authorList>
            <person name="Dombrowski N."/>
            <person name="Teske A."/>
            <person name="Baker B.J."/>
        </authorList>
    </citation>
    <scope>NUCLEOTIDE SEQUENCE [LARGE SCALE GENOMIC DNA]</scope>
    <source>
        <strain evidence="7">B66_G16</strain>
    </source>
</reference>